<dbReference type="GO" id="GO:0005666">
    <property type="term" value="C:RNA polymerase III complex"/>
    <property type="evidence" value="ECO:0007669"/>
    <property type="project" value="UniProtKB-UniRule"/>
</dbReference>
<organism evidence="6 7">
    <name type="scientific">Pseudozyma flocculosa PF-1</name>
    <dbReference type="NCBI Taxonomy" id="1277687"/>
    <lineage>
        <taxon>Eukaryota</taxon>
        <taxon>Fungi</taxon>
        <taxon>Dikarya</taxon>
        <taxon>Basidiomycota</taxon>
        <taxon>Ustilaginomycotina</taxon>
        <taxon>Ustilaginomycetes</taxon>
        <taxon>Ustilaginales</taxon>
        <taxon>Ustilaginaceae</taxon>
        <taxon>Pseudozyma</taxon>
    </lineage>
</organism>
<dbReference type="PANTHER" id="PTHR15367">
    <property type="entry name" value="DNA-DIRECTED RNA POLYMERASE III"/>
    <property type="match status" value="1"/>
</dbReference>
<comment type="function">
    <text evidence="4">DNA-dependent RNA polymerase catalyzes the transcription of DNA into RNA using the four ribonucleoside triphosphates as substrates. Specific peripheric component of RNA polymerase III which synthesizes small RNAs, such as 5S rRNA and tRNAs.</text>
</comment>
<feature type="region of interest" description="Disordered" evidence="5">
    <location>
        <begin position="128"/>
        <end position="215"/>
    </location>
</feature>
<protein>
    <recommendedName>
        <fullName evidence="4">DNA-directed RNA polymerase III subunit</fullName>
    </recommendedName>
</protein>
<feature type="compositionally biased region" description="Acidic residues" evidence="5">
    <location>
        <begin position="175"/>
        <end position="215"/>
    </location>
</feature>
<evidence type="ECO:0000313" key="7">
    <source>
        <dbReference type="Proteomes" id="UP000053664"/>
    </source>
</evidence>
<dbReference type="OrthoDB" id="5377312at2759"/>
<dbReference type="HOGENOM" id="CLU_090092_0_0_1"/>
<proteinExistence type="inferred from homology"/>
<dbReference type="Pfam" id="PF11705">
    <property type="entry name" value="RNA_pol_3_Rpc31"/>
    <property type="match status" value="1"/>
</dbReference>
<dbReference type="RefSeq" id="XP_007879466.1">
    <property type="nucleotide sequence ID" value="XM_007881275.1"/>
</dbReference>
<feature type="region of interest" description="Disordered" evidence="5">
    <location>
        <begin position="1"/>
        <end position="34"/>
    </location>
</feature>
<dbReference type="GeneID" id="19320939"/>
<comment type="similarity">
    <text evidence="2 4">Belongs to the eukaryotic RPC7 RNA polymerase subunit family.</text>
</comment>
<dbReference type="Proteomes" id="UP000053664">
    <property type="component" value="Unassembled WGS sequence"/>
</dbReference>
<dbReference type="EMBL" id="KE361633">
    <property type="protein sequence ID" value="EPQ28878.1"/>
    <property type="molecule type" value="Genomic_DNA"/>
</dbReference>
<feature type="compositionally biased region" description="Basic and acidic residues" evidence="5">
    <location>
        <begin position="135"/>
        <end position="144"/>
    </location>
</feature>
<name>A0A061H8C1_9BASI</name>
<evidence type="ECO:0000256" key="1">
    <source>
        <dbReference type="ARBA" id="ARBA00004123"/>
    </source>
</evidence>
<dbReference type="eggNOG" id="ENOG502S7CU">
    <property type="taxonomic scope" value="Eukaryota"/>
</dbReference>
<comment type="subcellular location">
    <subcellularLocation>
        <location evidence="1 4">Nucleus</location>
    </subcellularLocation>
</comment>
<sequence length="215" mass="24047">MSGRGGGGGRGRGGFGRGGGRGGGPGANLPPMGLSFQELGMMDKTPSKLYPNLTSMPKMDKPDEKELKAATYQLRYLEEQRYSPYWPVLEERKQADLTRFTDRYRPEAREAPSLKTIKMQEEVFPKGLWSSFMEGETKREELKASKKRKRKVNWDNLDLEDGQGGDADDRGEGSSEPEDLGDYEDEEDDDYAENYFDNGEDDDGGDDDGGEAQFD</sequence>
<evidence type="ECO:0000313" key="6">
    <source>
        <dbReference type="EMBL" id="EPQ28878.1"/>
    </source>
</evidence>
<evidence type="ECO:0000256" key="5">
    <source>
        <dbReference type="SAM" id="MobiDB-lite"/>
    </source>
</evidence>
<dbReference type="InterPro" id="IPR024661">
    <property type="entry name" value="RNA_pol_III_Rpc31"/>
</dbReference>
<dbReference type="PANTHER" id="PTHR15367:SF2">
    <property type="entry name" value="DNA-DIRECTED RNA POLYMERASE III SUBUNIT"/>
    <property type="match status" value="1"/>
</dbReference>
<evidence type="ECO:0000256" key="3">
    <source>
        <dbReference type="ARBA" id="ARBA00023242"/>
    </source>
</evidence>
<keyword evidence="3 4" id="KW-0539">Nucleus</keyword>
<feature type="compositionally biased region" description="Gly residues" evidence="5">
    <location>
        <begin position="1"/>
        <end position="26"/>
    </location>
</feature>
<dbReference type="PIRSF" id="PIRSF000777">
    <property type="entry name" value="RNA_polIII_C31"/>
    <property type="match status" value="1"/>
</dbReference>
<dbReference type="AlphaFoldDB" id="A0A061H8C1"/>
<dbReference type="GO" id="GO:0006383">
    <property type="term" value="P:transcription by RNA polymerase III"/>
    <property type="evidence" value="ECO:0007669"/>
    <property type="project" value="UniProtKB-UniRule"/>
</dbReference>
<reference evidence="6 7" key="1">
    <citation type="journal article" date="2013" name="Plant Cell">
        <title>The transition from a phytopathogenic smut ancestor to an anamorphic biocontrol agent deciphered by comparative whole-genome analysis.</title>
        <authorList>
            <person name="Lefebvre F."/>
            <person name="Joly D.L."/>
            <person name="Labbe C."/>
            <person name="Teichmann B."/>
            <person name="Linning R."/>
            <person name="Belzile F."/>
            <person name="Bakkeren G."/>
            <person name="Belanger R.R."/>
        </authorList>
    </citation>
    <scope>NUCLEOTIDE SEQUENCE [LARGE SCALE GENOMIC DNA]</scope>
    <source>
        <strain evidence="6 7">PF-1</strain>
    </source>
</reference>
<comment type="subunit">
    <text evidence="4">Component of the RNA polymerase III (Pol III) complex.</text>
</comment>
<gene>
    <name evidence="6" type="ORF">PFL1_06872</name>
</gene>
<evidence type="ECO:0000256" key="2">
    <source>
        <dbReference type="ARBA" id="ARBA00008352"/>
    </source>
</evidence>
<evidence type="ECO:0000256" key="4">
    <source>
        <dbReference type="PIRNR" id="PIRNR000777"/>
    </source>
</evidence>
<dbReference type="KEGG" id="pfp:PFL1_06872"/>
<accession>A0A061H8C1</accession>